<gene>
    <name evidence="4" type="ORF">G5B42_03920</name>
</gene>
<dbReference type="Pfam" id="PF14278">
    <property type="entry name" value="TetR_C_8"/>
    <property type="match status" value="1"/>
</dbReference>
<dbReference type="SUPFAM" id="SSF46689">
    <property type="entry name" value="Homeodomain-like"/>
    <property type="match status" value="1"/>
</dbReference>
<dbReference type="InterPro" id="IPR039532">
    <property type="entry name" value="TetR_C_Firmicutes"/>
</dbReference>
<evidence type="ECO:0000256" key="1">
    <source>
        <dbReference type="ARBA" id="ARBA00023125"/>
    </source>
</evidence>
<sequence length="190" mass="22119">MKRVARTVLMAAFKELLAVKSLDKITVKEICEQCNLHRQTFYNHFDNILDLFKTLFYEDLARAVGPNKTLGTWQKGFLATLNYLRNNAAMIINVLHSSYWPEIRAYCGTLSSRLLDRVIGECMEDLGVQLEENDRRFIVNFYRRAFNGLIIDWAREGMKEEPELVLKKLLIMIRGGITRAITAFHEEKNK</sequence>
<dbReference type="Gene3D" id="1.10.357.10">
    <property type="entry name" value="Tetracycline Repressor, domain 2"/>
    <property type="match status" value="1"/>
</dbReference>
<dbReference type="PROSITE" id="PS50977">
    <property type="entry name" value="HTH_TETR_2"/>
    <property type="match status" value="1"/>
</dbReference>
<evidence type="ECO:0000313" key="5">
    <source>
        <dbReference type="Proteomes" id="UP000657177"/>
    </source>
</evidence>
<name>A0A8J6I1L4_9FIRM</name>
<dbReference type="InterPro" id="IPR009057">
    <property type="entry name" value="Homeodomain-like_sf"/>
</dbReference>
<evidence type="ECO:0000259" key="3">
    <source>
        <dbReference type="PROSITE" id="PS50977"/>
    </source>
</evidence>
<protein>
    <submittedName>
        <fullName evidence="4">TetR/AcrR family transcriptional regulator C-terminal domain-containing protein</fullName>
    </submittedName>
</protein>
<accession>A0A8J6I1L4</accession>
<proteinExistence type="predicted"/>
<dbReference type="PANTHER" id="PTHR43479:SF7">
    <property type="entry name" value="TETR-FAMILY TRANSCRIPTIONAL REGULATOR"/>
    <property type="match status" value="1"/>
</dbReference>
<dbReference type="EMBL" id="JAAKDE010000007">
    <property type="protein sequence ID" value="MBA2132689.1"/>
    <property type="molecule type" value="Genomic_DNA"/>
</dbReference>
<dbReference type="PANTHER" id="PTHR43479">
    <property type="entry name" value="ACREF/ENVCD OPERON REPRESSOR-RELATED"/>
    <property type="match status" value="1"/>
</dbReference>
<feature type="domain" description="HTH tetR-type" evidence="3">
    <location>
        <begin position="3"/>
        <end position="63"/>
    </location>
</feature>
<dbReference type="InterPro" id="IPR050624">
    <property type="entry name" value="HTH-type_Tx_Regulator"/>
</dbReference>
<keyword evidence="1 2" id="KW-0238">DNA-binding</keyword>
<dbReference type="RefSeq" id="WP_181339146.1">
    <property type="nucleotide sequence ID" value="NZ_JAAKDE010000007.1"/>
</dbReference>
<evidence type="ECO:0000313" key="4">
    <source>
        <dbReference type="EMBL" id="MBA2132689.1"/>
    </source>
</evidence>
<dbReference type="AlphaFoldDB" id="A0A8J6I1L4"/>
<dbReference type="Proteomes" id="UP000657177">
    <property type="component" value="Unassembled WGS sequence"/>
</dbReference>
<reference evidence="4" key="1">
    <citation type="submission" date="2020-06" db="EMBL/GenBank/DDBJ databases">
        <title>Novel chitinolytic bacterium.</title>
        <authorList>
            <person name="Ungkulpasvich U."/>
            <person name="Kosugi A."/>
            <person name="Uke A."/>
        </authorList>
    </citation>
    <scope>NUCLEOTIDE SEQUENCE</scope>
    <source>
        <strain evidence="4">UUS1-1</strain>
    </source>
</reference>
<keyword evidence="5" id="KW-1185">Reference proteome</keyword>
<dbReference type="GO" id="GO:0003677">
    <property type="term" value="F:DNA binding"/>
    <property type="evidence" value="ECO:0007669"/>
    <property type="project" value="UniProtKB-UniRule"/>
</dbReference>
<evidence type="ECO:0000256" key="2">
    <source>
        <dbReference type="PROSITE-ProRule" id="PRU00335"/>
    </source>
</evidence>
<dbReference type="Pfam" id="PF00440">
    <property type="entry name" value="TetR_N"/>
    <property type="match status" value="1"/>
</dbReference>
<organism evidence="4 5">
    <name type="scientific">Capillibacterium thermochitinicola</name>
    <dbReference type="NCBI Taxonomy" id="2699427"/>
    <lineage>
        <taxon>Bacteria</taxon>
        <taxon>Bacillati</taxon>
        <taxon>Bacillota</taxon>
        <taxon>Capillibacterium</taxon>
    </lineage>
</organism>
<feature type="DNA-binding region" description="H-T-H motif" evidence="2">
    <location>
        <begin position="26"/>
        <end position="45"/>
    </location>
</feature>
<dbReference type="InterPro" id="IPR001647">
    <property type="entry name" value="HTH_TetR"/>
</dbReference>
<comment type="caution">
    <text evidence="4">The sequence shown here is derived from an EMBL/GenBank/DDBJ whole genome shotgun (WGS) entry which is preliminary data.</text>
</comment>